<name>A0A1U7LGA7_NEOID</name>
<accession>A0A1U7LGA7</accession>
<dbReference type="NCBIfam" id="TIGR00018">
    <property type="entry name" value="panC"/>
    <property type="match status" value="1"/>
</dbReference>
<dbReference type="EMBL" id="LXFE01004399">
    <property type="protein sequence ID" value="OLL21679.1"/>
    <property type="molecule type" value="Genomic_DNA"/>
</dbReference>
<comment type="similarity">
    <text evidence="2">Belongs to the pantothenate synthetase family.</text>
</comment>
<dbReference type="InterPro" id="IPR042176">
    <property type="entry name" value="Pantoate_ligase_C"/>
</dbReference>
<dbReference type="NCBIfam" id="TIGR00125">
    <property type="entry name" value="cyt_tran_rel"/>
    <property type="match status" value="1"/>
</dbReference>
<evidence type="ECO:0000256" key="3">
    <source>
        <dbReference type="ARBA" id="ARBA00012219"/>
    </source>
</evidence>
<dbReference type="EC" id="6.3.2.1" evidence="3"/>
<evidence type="ECO:0000256" key="10">
    <source>
        <dbReference type="ARBA" id="ARBA00032806"/>
    </source>
</evidence>
<keyword evidence="6" id="KW-0566">Pantothenate biosynthesis</keyword>
<keyword evidence="5 12" id="KW-0436">Ligase</keyword>
<comment type="pathway">
    <text evidence="1">Cofactor biosynthesis; (R)-pantothenate biosynthesis; (R)-pantothenate from (R)-pantoate and beta-alanine: step 1/1.</text>
</comment>
<evidence type="ECO:0000256" key="6">
    <source>
        <dbReference type="ARBA" id="ARBA00022655"/>
    </source>
</evidence>
<gene>
    <name evidence="12" type="ORF">NEOLI_001071</name>
</gene>
<dbReference type="GO" id="GO:0015940">
    <property type="term" value="P:pantothenate biosynthetic process"/>
    <property type="evidence" value="ECO:0007669"/>
    <property type="project" value="UniProtKB-UniPathway"/>
</dbReference>
<dbReference type="STRING" id="1198029.A0A1U7LGA7"/>
<protein>
    <recommendedName>
        <fullName evidence="4">Pantoate--beta-alanine ligase</fullName>
        <ecNumber evidence="3">6.3.2.1</ecNumber>
    </recommendedName>
    <alternativeName>
        <fullName evidence="10">Pantoate-activating enzyme</fullName>
    </alternativeName>
    <alternativeName>
        <fullName evidence="9">Pantothenate synthetase</fullName>
    </alternativeName>
</protein>
<dbReference type="InterPro" id="IPR003721">
    <property type="entry name" value="Pantoate_ligase"/>
</dbReference>
<dbReference type="HAMAP" id="MF_00158">
    <property type="entry name" value="PanC"/>
    <property type="match status" value="1"/>
</dbReference>
<dbReference type="InterPro" id="IPR004821">
    <property type="entry name" value="Cyt_trans-like"/>
</dbReference>
<evidence type="ECO:0000256" key="2">
    <source>
        <dbReference type="ARBA" id="ARBA00009256"/>
    </source>
</evidence>
<keyword evidence="8" id="KW-0067">ATP-binding</keyword>
<dbReference type="GO" id="GO:0004592">
    <property type="term" value="F:pantoate-beta-alanine ligase activity"/>
    <property type="evidence" value="ECO:0007669"/>
    <property type="project" value="UniProtKB-EC"/>
</dbReference>
<dbReference type="Proteomes" id="UP000186594">
    <property type="component" value="Unassembled WGS sequence"/>
</dbReference>
<dbReference type="Pfam" id="PF02569">
    <property type="entry name" value="Pantoate_ligase"/>
    <property type="match status" value="1"/>
</dbReference>
<evidence type="ECO:0000256" key="9">
    <source>
        <dbReference type="ARBA" id="ARBA00029902"/>
    </source>
</evidence>
<dbReference type="PANTHER" id="PTHR21299:SF1">
    <property type="entry name" value="PANTOATE--BETA-ALANINE LIGASE"/>
    <property type="match status" value="1"/>
</dbReference>
<proteinExistence type="inferred from homology"/>
<evidence type="ECO:0000256" key="11">
    <source>
        <dbReference type="ARBA" id="ARBA00048258"/>
    </source>
</evidence>
<dbReference type="Gene3D" id="3.40.50.620">
    <property type="entry name" value="HUPs"/>
    <property type="match status" value="1"/>
</dbReference>
<evidence type="ECO:0000256" key="7">
    <source>
        <dbReference type="ARBA" id="ARBA00022741"/>
    </source>
</evidence>
<dbReference type="SUPFAM" id="SSF52374">
    <property type="entry name" value="Nucleotidylyl transferase"/>
    <property type="match status" value="1"/>
</dbReference>
<evidence type="ECO:0000256" key="1">
    <source>
        <dbReference type="ARBA" id="ARBA00004990"/>
    </source>
</evidence>
<dbReference type="FunFam" id="3.40.50.620:FF:000013">
    <property type="entry name" value="Pantothenate synthetase"/>
    <property type="match status" value="1"/>
</dbReference>
<comment type="catalytic activity">
    <reaction evidence="11">
        <text>(R)-pantoate + beta-alanine + ATP = (R)-pantothenate + AMP + diphosphate + H(+)</text>
        <dbReference type="Rhea" id="RHEA:10912"/>
        <dbReference type="ChEBI" id="CHEBI:15378"/>
        <dbReference type="ChEBI" id="CHEBI:15980"/>
        <dbReference type="ChEBI" id="CHEBI:29032"/>
        <dbReference type="ChEBI" id="CHEBI:30616"/>
        <dbReference type="ChEBI" id="CHEBI:33019"/>
        <dbReference type="ChEBI" id="CHEBI:57966"/>
        <dbReference type="ChEBI" id="CHEBI:456215"/>
        <dbReference type="EC" id="6.3.2.1"/>
    </reaction>
</comment>
<dbReference type="OrthoDB" id="2020436at2759"/>
<keyword evidence="7" id="KW-0547">Nucleotide-binding</keyword>
<dbReference type="InterPro" id="IPR014729">
    <property type="entry name" value="Rossmann-like_a/b/a_fold"/>
</dbReference>
<organism evidence="12 13">
    <name type="scientific">Neolecta irregularis (strain DAH-3)</name>
    <dbReference type="NCBI Taxonomy" id="1198029"/>
    <lineage>
        <taxon>Eukaryota</taxon>
        <taxon>Fungi</taxon>
        <taxon>Dikarya</taxon>
        <taxon>Ascomycota</taxon>
        <taxon>Taphrinomycotina</taxon>
        <taxon>Neolectales</taxon>
        <taxon>Neolectaceae</taxon>
        <taxon>Neolecta</taxon>
    </lineage>
</organism>
<keyword evidence="13" id="KW-1185">Reference proteome</keyword>
<evidence type="ECO:0000256" key="8">
    <source>
        <dbReference type="ARBA" id="ARBA00022840"/>
    </source>
</evidence>
<dbReference type="Gene3D" id="3.30.1300.10">
    <property type="entry name" value="Pantoate-beta-alanine ligase, C-terminal domain"/>
    <property type="match status" value="1"/>
</dbReference>
<reference evidence="12 13" key="1">
    <citation type="submission" date="2016-04" db="EMBL/GenBank/DDBJ databases">
        <title>Evolutionary innovation and constraint leading to complex multicellularity in the Ascomycota.</title>
        <authorList>
            <person name="Cisse O."/>
            <person name="Nguyen A."/>
            <person name="Hewitt D.A."/>
            <person name="Jedd G."/>
            <person name="Stajich J.E."/>
        </authorList>
    </citation>
    <scope>NUCLEOTIDE SEQUENCE [LARGE SCALE GENOMIC DNA]</scope>
    <source>
        <strain evidence="12 13">DAH-3</strain>
    </source>
</reference>
<sequence>MKVFKTIDQFRQWRRNEFLEARSVGFVPTMGALHAGHTGLIDHAKSENDSVVVSIFVNPAQFAPTEDFDSYPRSWETDKIKLQEKGKVDAVLLPLIAEMYPSGITLDVSQQQGTFVHVQGLSHQLEGKARPHFFRGVATVVSKLFNIVQPETAYFGQKDIQQTVVLKALVRDLLIPTTVRVFPTLREDDGLALSSRNAYLSPDQRKHANALWRGLSAARDVYLSHKDSSRDEILGAAQKIIDEVSQLTQCEVELEYISMASPETLLEVGKAVDGTILSGAMRIGKKGQLVTRIIDNLILES</sequence>
<evidence type="ECO:0000256" key="5">
    <source>
        <dbReference type="ARBA" id="ARBA00022598"/>
    </source>
</evidence>
<dbReference type="UniPathway" id="UPA00028">
    <property type="reaction ID" value="UER00005"/>
</dbReference>
<dbReference type="GO" id="GO:0005524">
    <property type="term" value="F:ATP binding"/>
    <property type="evidence" value="ECO:0007669"/>
    <property type="project" value="UniProtKB-KW"/>
</dbReference>
<dbReference type="OMA" id="CNHKLEP"/>
<evidence type="ECO:0000313" key="12">
    <source>
        <dbReference type="EMBL" id="OLL21679.1"/>
    </source>
</evidence>
<evidence type="ECO:0000313" key="13">
    <source>
        <dbReference type="Proteomes" id="UP000186594"/>
    </source>
</evidence>
<dbReference type="PANTHER" id="PTHR21299">
    <property type="entry name" value="CYTIDYLATE KINASE/PANTOATE-BETA-ALANINE LIGASE"/>
    <property type="match status" value="1"/>
</dbReference>
<comment type="caution">
    <text evidence="12">The sequence shown here is derived from an EMBL/GenBank/DDBJ whole genome shotgun (WGS) entry which is preliminary data.</text>
</comment>
<dbReference type="CDD" id="cd00560">
    <property type="entry name" value="PanC"/>
    <property type="match status" value="1"/>
</dbReference>
<dbReference type="AlphaFoldDB" id="A0A1U7LGA7"/>
<evidence type="ECO:0000256" key="4">
    <source>
        <dbReference type="ARBA" id="ARBA00015647"/>
    </source>
</evidence>